<comment type="caution">
    <text evidence="1">The sequence shown here is derived from an EMBL/GenBank/DDBJ whole genome shotgun (WGS) entry which is preliminary data.</text>
</comment>
<sequence length="52" mass="6064">MGHPVYIYGFSEEFSKGFRSQKADPLKCIVYIDVSRKMQFVLVFAEKRRACS</sequence>
<accession>A0A9P0JXP4</accession>
<protein>
    <submittedName>
        <fullName evidence="1">Uncharacterized protein</fullName>
    </submittedName>
</protein>
<reference evidence="1" key="1">
    <citation type="submission" date="2022-03" db="EMBL/GenBank/DDBJ databases">
        <authorList>
            <person name="Sayadi A."/>
        </authorList>
    </citation>
    <scope>NUCLEOTIDE SEQUENCE</scope>
</reference>
<organism evidence="1 2">
    <name type="scientific">Acanthoscelides obtectus</name>
    <name type="common">Bean weevil</name>
    <name type="synonym">Bruchus obtectus</name>
    <dbReference type="NCBI Taxonomy" id="200917"/>
    <lineage>
        <taxon>Eukaryota</taxon>
        <taxon>Metazoa</taxon>
        <taxon>Ecdysozoa</taxon>
        <taxon>Arthropoda</taxon>
        <taxon>Hexapoda</taxon>
        <taxon>Insecta</taxon>
        <taxon>Pterygota</taxon>
        <taxon>Neoptera</taxon>
        <taxon>Endopterygota</taxon>
        <taxon>Coleoptera</taxon>
        <taxon>Polyphaga</taxon>
        <taxon>Cucujiformia</taxon>
        <taxon>Chrysomeloidea</taxon>
        <taxon>Chrysomelidae</taxon>
        <taxon>Bruchinae</taxon>
        <taxon>Bruchini</taxon>
        <taxon>Acanthoscelides</taxon>
    </lineage>
</organism>
<evidence type="ECO:0000313" key="2">
    <source>
        <dbReference type="Proteomes" id="UP001152888"/>
    </source>
</evidence>
<gene>
    <name evidence="1" type="ORF">ACAOBT_LOCUS5124</name>
</gene>
<dbReference type="AlphaFoldDB" id="A0A9P0JXP4"/>
<dbReference type="Proteomes" id="UP001152888">
    <property type="component" value="Unassembled WGS sequence"/>
</dbReference>
<keyword evidence="2" id="KW-1185">Reference proteome</keyword>
<name>A0A9P0JXP4_ACAOB</name>
<proteinExistence type="predicted"/>
<evidence type="ECO:0000313" key="1">
    <source>
        <dbReference type="EMBL" id="CAH1963278.1"/>
    </source>
</evidence>
<dbReference type="EMBL" id="CAKOFQ010006707">
    <property type="protein sequence ID" value="CAH1963278.1"/>
    <property type="molecule type" value="Genomic_DNA"/>
</dbReference>